<feature type="transmembrane region" description="Helical" evidence="2">
    <location>
        <begin position="46"/>
        <end position="67"/>
    </location>
</feature>
<protein>
    <submittedName>
        <fullName evidence="3">DUF3084 domain-containing protein</fullName>
    </submittedName>
</protein>
<keyword evidence="2" id="KW-0812">Transmembrane</keyword>
<evidence type="ECO:0000256" key="2">
    <source>
        <dbReference type="SAM" id="Phobius"/>
    </source>
</evidence>
<gene>
    <name evidence="3" type="ORF">F6J89_09445</name>
</gene>
<dbReference type="PANTHER" id="PTHR43941">
    <property type="entry name" value="STRUCTURAL MAINTENANCE OF CHROMOSOMES PROTEIN 2"/>
    <property type="match status" value="1"/>
</dbReference>
<keyword evidence="2" id="KW-0472">Membrane</keyword>
<dbReference type="InterPro" id="IPR021435">
    <property type="entry name" value="DUF3084"/>
</dbReference>
<organism evidence="3">
    <name type="scientific">Symploca sp. SIO1C4</name>
    <dbReference type="NCBI Taxonomy" id="2607765"/>
    <lineage>
        <taxon>Bacteria</taxon>
        <taxon>Bacillati</taxon>
        <taxon>Cyanobacteriota</taxon>
        <taxon>Cyanophyceae</taxon>
        <taxon>Coleofasciculales</taxon>
        <taxon>Coleofasciculaceae</taxon>
        <taxon>Symploca</taxon>
    </lineage>
</organism>
<feature type="coiled-coil region" evidence="1">
    <location>
        <begin position="232"/>
        <end position="294"/>
    </location>
</feature>
<keyword evidence="1" id="KW-0175">Coiled coil</keyword>
<evidence type="ECO:0000256" key="1">
    <source>
        <dbReference type="SAM" id="Coils"/>
    </source>
</evidence>
<dbReference type="Pfam" id="PF11283">
    <property type="entry name" value="DUF3084"/>
    <property type="match status" value="1"/>
</dbReference>
<reference evidence="3" key="1">
    <citation type="submission" date="2019-11" db="EMBL/GenBank/DDBJ databases">
        <title>Genomic insights into an expanded diversity of filamentous marine cyanobacteria reveals the extraordinary biosynthetic potential of Moorea and Okeania.</title>
        <authorList>
            <person name="Ferreira Leao T."/>
            <person name="Wang M."/>
            <person name="Moss N."/>
            <person name="Da Silva R."/>
            <person name="Sanders J."/>
            <person name="Nurk S."/>
            <person name="Gurevich A."/>
            <person name="Humphrey G."/>
            <person name="Reher R."/>
            <person name="Zhu Q."/>
            <person name="Belda-Ferre P."/>
            <person name="Glukhov E."/>
            <person name="Rex R."/>
            <person name="Dorrestein P.C."/>
            <person name="Knight R."/>
            <person name="Pevzner P."/>
            <person name="Gerwick W.H."/>
            <person name="Gerwick L."/>
        </authorList>
    </citation>
    <scope>NUCLEOTIDE SEQUENCE</scope>
    <source>
        <strain evidence="3">SIO1C4</strain>
    </source>
</reference>
<proteinExistence type="predicted"/>
<sequence>MTSAYILIVAILVLGGLLATLGDRIGTRVGKARLSLFNLRPRQTATVVAVITGSLISASTLGILFGLSESLREGVFELDNILRKLRHTRGEVNEINHQKSLVESELAQARAQQTEVQKRLEVTNRNFEQAQTQLKKVSGQAAVLQQEIGSLLDERQELVEQRNQLNEQIVKFNGQVTQLKEQINQLNEQITQLKERVAQGEQELLKRDQTIVERNVQLAEQDQAIAKLDQKIAQRDKIIDKRQKRLQELEQQLTQKELQLDDRDQQLAQRGKQLAFLEREVATLEQYYQDYQVLRQGNVAILRGQVLASGVLRITQPEAATQAVDQLLRQANRTAMKITRYEPDNTQQPLVQITQAQAQQLINQIKDGKDYVVRILSAGNYVLGEKPIQVFADAAFNRVVFLAGDVLATSSVDSSMMTSEEIQKQLDQLLTASQFRARRAGILGDIQLEDGRTVRVIRFIEKLEQYDQPVNVSVLAQEATYTSGPLKIKLVATQDGEVVFTS</sequence>
<evidence type="ECO:0000313" key="3">
    <source>
        <dbReference type="EMBL" id="NER27838.1"/>
    </source>
</evidence>
<dbReference type="AlphaFoldDB" id="A0A6B3NF72"/>
<name>A0A6B3NF72_9CYAN</name>
<dbReference type="EMBL" id="JAAHFQ010000140">
    <property type="protein sequence ID" value="NER27838.1"/>
    <property type="molecule type" value="Genomic_DNA"/>
</dbReference>
<accession>A0A6B3NF72</accession>
<comment type="caution">
    <text evidence="3">The sequence shown here is derived from an EMBL/GenBank/DDBJ whole genome shotgun (WGS) entry which is preliminary data.</text>
</comment>
<dbReference type="Gene3D" id="1.10.287.1490">
    <property type="match status" value="1"/>
</dbReference>
<keyword evidence="2" id="KW-1133">Transmembrane helix</keyword>
<feature type="coiled-coil region" evidence="1">
    <location>
        <begin position="92"/>
        <end position="203"/>
    </location>
</feature>